<name>A0ABW1SZF5_9ACTN</name>
<proteinExistence type="inferred from homology"/>
<evidence type="ECO:0000256" key="5">
    <source>
        <dbReference type="HAMAP-Rule" id="MF_00014"/>
    </source>
</evidence>
<keyword evidence="3 5" id="KW-0698">rRNA processing</keyword>
<evidence type="ECO:0000256" key="1">
    <source>
        <dbReference type="ARBA" id="ARBA00022490"/>
    </source>
</evidence>
<comment type="subunit">
    <text evidence="5">Binds ribosomal protein uS19.</text>
</comment>
<comment type="function">
    <text evidence="5">An accessory protein needed during the final step in the assembly of 30S ribosomal subunit, possibly for assembly of the head region. Essential for efficient processing of 16S rRNA. May be needed both before and after RbfA during the maturation of 16S rRNA. It has affinity for free ribosomal 30S subunits but not for 70S ribosomes.</text>
</comment>
<evidence type="ECO:0000313" key="9">
    <source>
        <dbReference type="Proteomes" id="UP001596138"/>
    </source>
</evidence>
<comment type="similarity">
    <text evidence="5">Belongs to the RimM family.</text>
</comment>
<keyword evidence="1 5" id="KW-0963">Cytoplasm</keyword>
<dbReference type="InterPro" id="IPR009000">
    <property type="entry name" value="Transl_B-barrel_sf"/>
</dbReference>
<feature type="domain" description="RimM N-terminal" evidence="6">
    <location>
        <begin position="4"/>
        <end position="83"/>
    </location>
</feature>
<comment type="domain">
    <text evidence="5">The PRC barrel domain binds ribosomal protein uS19.</text>
</comment>
<evidence type="ECO:0000259" key="6">
    <source>
        <dbReference type="Pfam" id="PF01782"/>
    </source>
</evidence>
<keyword evidence="4 5" id="KW-0143">Chaperone</keyword>
<dbReference type="SUPFAM" id="SSF50346">
    <property type="entry name" value="PRC-barrel domain"/>
    <property type="match status" value="1"/>
</dbReference>
<dbReference type="EMBL" id="JBHSTI010000008">
    <property type="protein sequence ID" value="MFC6237846.1"/>
    <property type="molecule type" value="Genomic_DNA"/>
</dbReference>
<dbReference type="InterPro" id="IPR002676">
    <property type="entry name" value="RimM_N"/>
</dbReference>
<reference evidence="9" key="1">
    <citation type="journal article" date="2019" name="Int. J. Syst. Evol. Microbiol.">
        <title>The Global Catalogue of Microorganisms (GCM) 10K type strain sequencing project: providing services to taxonomists for standard genome sequencing and annotation.</title>
        <authorList>
            <consortium name="The Broad Institute Genomics Platform"/>
            <consortium name="The Broad Institute Genome Sequencing Center for Infectious Disease"/>
            <person name="Wu L."/>
            <person name="Ma J."/>
        </authorList>
    </citation>
    <scope>NUCLEOTIDE SEQUENCE [LARGE SCALE GENOMIC DNA]</scope>
    <source>
        <strain evidence="9">CGMCC 4.7317</strain>
    </source>
</reference>
<keyword evidence="2 5" id="KW-0690">Ribosome biogenesis</keyword>
<evidence type="ECO:0000256" key="4">
    <source>
        <dbReference type="ARBA" id="ARBA00023186"/>
    </source>
</evidence>
<feature type="domain" description="Ribosome maturation factor RimM PRC barrel" evidence="7">
    <location>
        <begin position="99"/>
        <end position="166"/>
    </location>
</feature>
<evidence type="ECO:0000259" key="7">
    <source>
        <dbReference type="Pfam" id="PF24986"/>
    </source>
</evidence>
<dbReference type="InterPro" id="IPR056792">
    <property type="entry name" value="PRC_RimM"/>
</dbReference>
<dbReference type="Proteomes" id="UP001596138">
    <property type="component" value="Unassembled WGS sequence"/>
</dbReference>
<dbReference type="Pfam" id="PF24986">
    <property type="entry name" value="PRC_RimM"/>
    <property type="match status" value="1"/>
</dbReference>
<accession>A0ABW1SZF5</accession>
<dbReference type="Pfam" id="PF01782">
    <property type="entry name" value="RimM"/>
    <property type="match status" value="1"/>
</dbReference>
<evidence type="ECO:0000313" key="8">
    <source>
        <dbReference type="EMBL" id="MFC6237846.1"/>
    </source>
</evidence>
<evidence type="ECO:0000256" key="3">
    <source>
        <dbReference type="ARBA" id="ARBA00022552"/>
    </source>
</evidence>
<dbReference type="NCBIfam" id="TIGR02273">
    <property type="entry name" value="16S_RimM"/>
    <property type="match status" value="1"/>
</dbReference>
<gene>
    <name evidence="5 8" type="primary">rimM</name>
    <name evidence="8" type="ORF">ACFQGU_08150</name>
</gene>
<dbReference type="RefSeq" id="WP_386765517.1">
    <property type="nucleotide sequence ID" value="NZ_JBHSTI010000008.1"/>
</dbReference>
<dbReference type="InterPro" id="IPR011961">
    <property type="entry name" value="RimM"/>
</dbReference>
<keyword evidence="9" id="KW-1185">Reference proteome</keyword>
<comment type="caution">
    <text evidence="8">The sequence shown here is derived from an EMBL/GenBank/DDBJ whole genome shotgun (WGS) entry which is preliminary data.</text>
</comment>
<dbReference type="InterPro" id="IPR036976">
    <property type="entry name" value="RimM_N_sf"/>
</dbReference>
<dbReference type="HAMAP" id="MF_00014">
    <property type="entry name" value="Ribosome_mat_RimM"/>
    <property type="match status" value="1"/>
</dbReference>
<comment type="subcellular location">
    <subcellularLocation>
        <location evidence="5">Cytoplasm</location>
    </subcellularLocation>
</comment>
<dbReference type="SUPFAM" id="SSF50447">
    <property type="entry name" value="Translation proteins"/>
    <property type="match status" value="1"/>
</dbReference>
<dbReference type="InterPro" id="IPR011033">
    <property type="entry name" value="PRC_barrel-like_sf"/>
</dbReference>
<dbReference type="PANTHER" id="PTHR33692:SF1">
    <property type="entry name" value="RIBOSOME MATURATION FACTOR RIMM"/>
    <property type="match status" value="1"/>
</dbReference>
<organism evidence="8 9">
    <name type="scientific">Longivirga aurantiaca</name>
    <dbReference type="NCBI Taxonomy" id="1837743"/>
    <lineage>
        <taxon>Bacteria</taxon>
        <taxon>Bacillati</taxon>
        <taxon>Actinomycetota</taxon>
        <taxon>Actinomycetes</taxon>
        <taxon>Sporichthyales</taxon>
        <taxon>Sporichthyaceae</taxon>
        <taxon>Longivirga</taxon>
    </lineage>
</organism>
<sequence length="197" mass="21023">MQLVVGRIGKPHGIRGELTVEVRTDAPEIRFAPGSVLVTDPARVGPITVEAVRWHSGRLLLRVVGVHDRTAAEGLRGVVLTADVPDDEVPEDPEEFFDHQLRGLSVRTADGTVIGVVDDVVHLPSQDLLSVQREAGREVLVPFVAEIVTAIDVDAGTVTVELPEGLLDLDLTDTEHRELDQAEAAAAAAQGRDGSEG</sequence>
<protein>
    <recommendedName>
        <fullName evidence="5">Ribosome maturation factor RimM</fullName>
    </recommendedName>
</protein>
<evidence type="ECO:0000256" key="2">
    <source>
        <dbReference type="ARBA" id="ARBA00022517"/>
    </source>
</evidence>
<dbReference type="Gene3D" id="2.40.30.60">
    <property type="entry name" value="RimM"/>
    <property type="match status" value="1"/>
</dbReference>
<dbReference type="Gene3D" id="2.30.30.240">
    <property type="entry name" value="PRC-barrel domain"/>
    <property type="match status" value="1"/>
</dbReference>
<dbReference type="PANTHER" id="PTHR33692">
    <property type="entry name" value="RIBOSOME MATURATION FACTOR RIMM"/>
    <property type="match status" value="1"/>
</dbReference>